<evidence type="ECO:0000256" key="1">
    <source>
        <dbReference type="SAM" id="Phobius"/>
    </source>
</evidence>
<name>A0A2H0V2U8_9BACT</name>
<feature type="transmembrane region" description="Helical" evidence="1">
    <location>
        <begin position="360"/>
        <end position="381"/>
    </location>
</feature>
<dbReference type="EMBL" id="PFAR01000012">
    <property type="protein sequence ID" value="PIR93413.1"/>
    <property type="molecule type" value="Genomic_DNA"/>
</dbReference>
<feature type="transmembrane region" description="Helical" evidence="1">
    <location>
        <begin position="96"/>
        <end position="114"/>
    </location>
</feature>
<gene>
    <name evidence="2" type="ORF">COT99_00835</name>
</gene>
<dbReference type="AlphaFoldDB" id="A0A2H0V2U8"/>
<keyword evidence="1" id="KW-0472">Membrane</keyword>
<evidence type="ECO:0000313" key="3">
    <source>
        <dbReference type="Proteomes" id="UP000228626"/>
    </source>
</evidence>
<sequence>MLNNLSFLDAQHIINAKFFLFFYLIFGLTCILSKKINSWVFLLVSGVIMGAGYYVLVDNLQLAFWGLKGDELTIAAMYNTFAHYGFFSDFSYHHLFPFYPPLFFWIIAAAGRLLSLNGIVMIKMGAAAAFIFFPIIFYVIQKLYWRNTRDNNLEVAILLSPLLMMFFVSLDEIFGKPHELFAAAAALYWLLFLYLEIKKIRFSFKKIIIFGVWGGIIFMIYYLWLVFAVIALSLLGLTVSKKDQLKFYSRSSLVLFIALVVSLPFWWPLIFSYITYGSENWQAGFFTINNIPWRDLFFEDLNWKTLIMFFGFASIIYNYKEEKFRPLIAALATVYIWWFTGLITLTLFQVPMQEFRGYYYFMPAALAIGLSFGLMQLWSWLDKINNGEKIKMVLSISGLILFAHYSIFGIFIDNPAIQERLIESKQVPARIKKPADYIKNHNSDDLTLNSIPELLAFAPINNFIYFNQHNSHPAANFSERFAYVKEMALSKDSAEFFKKSQNTPFGKINRFILYHAGNNYPLFYQIDKMMTAIEEVQVDLPDNLISEKYFNLVYKYNEYEIWETRSDSNKF</sequence>
<feature type="transmembrane region" description="Helical" evidence="1">
    <location>
        <begin position="326"/>
        <end position="348"/>
    </location>
</feature>
<proteinExistence type="predicted"/>
<dbReference type="Proteomes" id="UP000228626">
    <property type="component" value="Unassembled WGS sequence"/>
</dbReference>
<feature type="transmembrane region" description="Helical" evidence="1">
    <location>
        <begin position="393"/>
        <end position="412"/>
    </location>
</feature>
<feature type="transmembrane region" description="Helical" evidence="1">
    <location>
        <begin position="12"/>
        <end position="32"/>
    </location>
</feature>
<keyword evidence="1" id="KW-0812">Transmembrane</keyword>
<evidence type="ECO:0000313" key="2">
    <source>
        <dbReference type="EMBL" id="PIR93413.1"/>
    </source>
</evidence>
<accession>A0A2H0V2U8</accession>
<feature type="transmembrane region" description="Helical" evidence="1">
    <location>
        <begin position="177"/>
        <end position="195"/>
    </location>
</feature>
<organism evidence="2 3">
    <name type="scientific">Candidatus Falkowbacteria bacterium CG10_big_fil_rev_8_21_14_0_10_43_10</name>
    <dbReference type="NCBI Taxonomy" id="1974567"/>
    <lineage>
        <taxon>Bacteria</taxon>
        <taxon>Candidatus Falkowiibacteriota</taxon>
    </lineage>
</organism>
<protein>
    <recommendedName>
        <fullName evidence="4">Glycosyltransferase RgtA/B/C/D-like domain-containing protein</fullName>
    </recommendedName>
</protein>
<reference evidence="3" key="1">
    <citation type="submission" date="2017-09" db="EMBL/GenBank/DDBJ databases">
        <title>Depth-based differentiation of microbial function through sediment-hosted aquifers and enrichment of novel symbionts in the deep terrestrial subsurface.</title>
        <authorList>
            <person name="Probst A.J."/>
            <person name="Ladd B."/>
            <person name="Jarett J.K."/>
            <person name="Geller-Mcgrath D.E."/>
            <person name="Sieber C.M.K."/>
            <person name="Emerson J.B."/>
            <person name="Anantharaman K."/>
            <person name="Thomas B.C."/>
            <person name="Malmstrom R."/>
            <person name="Stieglmeier M."/>
            <person name="Klingl A."/>
            <person name="Woyke T."/>
            <person name="Ryan C.M."/>
            <person name="Banfield J.F."/>
        </authorList>
    </citation>
    <scope>NUCLEOTIDE SEQUENCE [LARGE SCALE GENOMIC DNA]</scope>
</reference>
<comment type="caution">
    <text evidence="2">The sequence shown here is derived from an EMBL/GenBank/DDBJ whole genome shotgun (WGS) entry which is preliminary data.</text>
</comment>
<evidence type="ECO:0008006" key="4">
    <source>
        <dbReference type="Google" id="ProtNLM"/>
    </source>
</evidence>
<feature type="transmembrane region" description="Helical" evidence="1">
    <location>
        <begin position="247"/>
        <end position="267"/>
    </location>
</feature>
<feature type="transmembrane region" description="Helical" evidence="1">
    <location>
        <begin position="152"/>
        <end position="170"/>
    </location>
</feature>
<keyword evidence="1" id="KW-1133">Transmembrane helix</keyword>
<feature type="transmembrane region" description="Helical" evidence="1">
    <location>
        <begin position="39"/>
        <end position="57"/>
    </location>
</feature>
<feature type="transmembrane region" description="Helical" evidence="1">
    <location>
        <begin position="121"/>
        <end position="140"/>
    </location>
</feature>
<feature type="transmembrane region" description="Helical" evidence="1">
    <location>
        <begin position="207"/>
        <end position="235"/>
    </location>
</feature>